<evidence type="ECO:0000313" key="10">
    <source>
        <dbReference type="EMBL" id="NMI01094.1"/>
    </source>
</evidence>
<dbReference type="EMBL" id="JAAXLA010000073">
    <property type="protein sequence ID" value="NMI01094.1"/>
    <property type="molecule type" value="Genomic_DNA"/>
</dbReference>
<accession>A0ABX1SHP8</accession>
<dbReference type="PROSITE" id="PS00138">
    <property type="entry name" value="SUBTILASE_SER"/>
    <property type="match status" value="1"/>
</dbReference>
<evidence type="ECO:0000256" key="2">
    <source>
        <dbReference type="ARBA" id="ARBA00022670"/>
    </source>
</evidence>
<keyword evidence="8" id="KW-0732">Signal</keyword>
<dbReference type="InterPro" id="IPR015500">
    <property type="entry name" value="Peptidase_S8_subtilisin-rel"/>
</dbReference>
<feature type="chain" id="PRO_5047347397" evidence="8">
    <location>
        <begin position="34"/>
        <end position="1116"/>
    </location>
</feature>
<dbReference type="PROSITE" id="PS00137">
    <property type="entry name" value="SUBTILASE_HIS"/>
    <property type="match status" value="1"/>
</dbReference>
<keyword evidence="4 5" id="KW-0720">Serine protease</keyword>
<keyword evidence="3 5" id="KW-0378">Hydrolase</keyword>
<evidence type="ECO:0000256" key="7">
    <source>
        <dbReference type="SAM" id="MobiDB-lite"/>
    </source>
</evidence>
<name>A0ABX1SHP8_9PSEU</name>
<dbReference type="InterPro" id="IPR036852">
    <property type="entry name" value="Peptidase_S8/S53_dom_sf"/>
</dbReference>
<evidence type="ECO:0000256" key="4">
    <source>
        <dbReference type="ARBA" id="ARBA00022825"/>
    </source>
</evidence>
<evidence type="ECO:0000256" key="5">
    <source>
        <dbReference type="PROSITE-ProRule" id="PRU01240"/>
    </source>
</evidence>
<dbReference type="Pfam" id="PF00082">
    <property type="entry name" value="Peptidase_S8"/>
    <property type="match status" value="1"/>
</dbReference>
<dbReference type="PRINTS" id="PR00723">
    <property type="entry name" value="SUBTILISIN"/>
</dbReference>
<feature type="compositionally biased region" description="Polar residues" evidence="7">
    <location>
        <begin position="555"/>
        <end position="572"/>
    </location>
</feature>
<dbReference type="PROSITE" id="PS00136">
    <property type="entry name" value="SUBTILASE_ASP"/>
    <property type="match status" value="1"/>
</dbReference>
<evidence type="ECO:0000313" key="11">
    <source>
        <dbReference type="Proteomes" id="UP000820669"/>
    </source>
</evidence>
<organism evidence="10 11">
    <name type="scientific">Pseudonocardia acidicola</name>
    <dbReference type="NCBI Taxonomy" id="2724939"/>
    <lineage>
        <taxon>Bacteria</taxon>
        <taxon>Bacillati</taxon>
        <taxon>Actinomycetota</taxon>
        <taxon>Actinomycetes</taxon>
        <taxon>Pseudonocardiales</taxon>
        <taxon>Pseudonocardiaceae</taxon>
        <taxon>Pseudonocardia</taxon>
    </lineage>
</organism>
<dbReference type="InterPro" id="IPR000209">
    <property type="entry name" value="Peptidase_S8/S53_dom"/>
</dbReference>
<evidence type="ECO:0000256" key="1">
    <source>
        <dbReference type="ARBA" id="ARBA00011073"/>
    </source>
</evidence>
<feature type="active site" description="Charge relay system" evidence="5">
    <location>
        <position position="188"/>
    </location>
</feature>
<dbReference type="SUPFAM" id="SSF52743">
    <property type="entry name" value="Subtilisin-like"/>
    <property type="match status" value="1"/>
</dbReference>
<proteinExistence type="inferred from homology"/>
<feature type="domain" description="Peptidase S8/S53" evidence="9">
    <location>
        <begin position="179"/>
        <end position="650"/>
    </location>
</feature>
<dbReference type="InterPro" id="IPR023828">
    <property type="entry name" value="Peptidase_S8_Ser-AS"/>
</dbReference>
<dbReference type="RefSeq" id="WP_169384555.1">
    <property type="nucleotide sequence ID" value="NZ_JAAXLA010000073.1"/>
</dbReference>
<dbReference type="InterPro" id="IPR023827">
    <property type="entry name" value="Peptidase_S8_Asp-AS"/>
</dbReference>
<evidence type="ECO:0000259" key="9">
    <source>
        <dbReference type="Pfam" id="PF00082"/>
    </source>
</evidence>
<dbReference type="InterPro" id="IPR022398">
    <property type="entry name" value="Peptidase_S8_His-AS"/>
</dbReference>
<feature type="signal peptide" evidence="8">
    <location>
        <begin position="1"/>
        <end position="33"/>
    </location>
</feature>
<feature type="active site" description="Charge relay system" evidence="5">
    <location>
        <position position="608"/>
    </location>
</feature>
<dbReference type="CDD" id="cd07474">
    <property type="entry name" value="Peptidases_S8_subtilisin_Vpr-like"/>
    <property type="match status" value="1"/>
</dbReference>
<sequence>MARPRWCRVVATVGLVAALLLSTAGTTPTSAQAAPAAPAPAPVAEAAPRLDPTLRTASGPATVFVEFDRPAAIDEYSALLARGPAIARRAAADARAQIARMTDDLLSQLHGAEGERELFRTSNAVAGVAVRVDAATARELAARSDVRSVRRLSLVRPDNSSGDQLGRALQAWQQTGRFGDGVRIGIIDTGIDYTHADFGGPGTKQAYDAIDHTKVDPKYFPTPKVVGGVDLAGDDYDADSPDPARTVPHPDPDPMDCEGHGTHVAGTAAGYGVNTDGSTFRGDYGSLTPGKLDAMRIGPGVAPEASLYAIKVFGCEGSTALTVLGLDRALDPDGDGDFSDRLDIVNLSLGTSFGAVDDPINDFVAKLTEHGVLVVAAAGNAGDVYDAGGYPGNSPDALAVANIRDAGVLHDGVEVLAPGGLGVQPGQYSIDYRRYADLNLSAGVVALSPDNADGCKDYSAADAARVRGAIVWLSWADDDAARACGSAPRAVHAHAAGAAGVLLSSGKADFGSVAIAGNADIPMFRLTGPASDALRPALAAGTLRVRMAGTLADSVPTQVPQIEDTPSTSTSRGVHEPTVKPDVAAPGESIVSAAVGTGDGRKVLSGTSMASPFVAGVAALVHQTHPDWTPEQLKAAIMNTADGDVHAGENHSGPLMSPMRVGAGRVDARAAVGTSLLAMAADQPGAVSVTFGTVEVPPGAGLIRTERVRVSNTGLLPAVLDARYEPVTEMPGVRIEVSPARVVVPPAGSALVDVRLRVDDPAALRRTPDPTLAMKQDGEARQYLSDASGRIVFTPADLPPGAAASTLRVPVSAAPKPVSMLTAQLTGNRLVLGGTGVDQGAGTQAYRSRVGVFELAATSPELPLCTQNATQDCVANATGRGGDLRYIGVTSTAPAARAAGTPDQAVLGFAIATWADLDNVGSTTQPIVDIDVDGDGRPDFATALTKLPGTDVLVARTVNLHEPMPDGSGFAQVDVEPVNGYFGDTDTNVFDTDAWVLPVRLSALGIDPSAASAPLSFTVAVRGDYGPPEAPGGLVDEMGAPARFDPLNPGLVVGPPDGAGAAALTRPAAGGTALVLNDTGRPLLVVLGQNASGNRVAVVGGSGGTPGAPAAPASGS</sequence>
<comment type="caution">
    <text evidence="10">The sequence shown here is derived from an EMBL/GenBank/DDBJ whole genome shotgun (WGS) entry which is preliminary data.</text>
</comment>
<dbReference type="InterPro" id="IPR034213">
    <property type="entry name" value="S8_Vpr-like"/>
</dbReference>
<dbReference type="PROSITE" id="PS51892">
    <property type="entry name" value="SUBTILASE"/>
    <property type="match status" value="1"/>
</dbReference>
<evidence type="ECO:0000256" key="8">
    <source>
        <dbReference type="SAM" id="SignalP"/>
    </source>
</evidence>
<protein>
    <submittedName>
        <fullName evidence="10">S8 family serine peptidase</fullName>
    </submittedName>
</protein>
<comment type="similarity">
    <text evidence="1 5 6">Belongs to the peptidase S8 family.</text>
</comment>
<keyword evidence="2 5" id="KW-0645">Protease</keyword>
<feature type="active site" description="Charge relay system" evidence="5">
    <location>
        <position position="260"/>
    </location>
</feature>
<dbReference type="Gene3D" id="3.40.50.200">
    <property type="entry name" value="Peptidase S8/S53 domain"/>
    <property type="match status" value="2"/>
</dbReference>
<dbReference type="PANTHER" id="PTHR43806">
    <property type="entry name" value="PEPTIDASE S8"/>
    <property type="match status" value="1"/>
</dbReference>
<dbReference type="Proteomes" id="UP000820669">
    <property type="component" value="Unassembled WGS sequence"/>
</dbReference>
<dbReference type="InterPro" id="IPR050131">
    <property type="entry name" value="Peptidase_S8_subtilisin-like"/>
</dbReference>
<dbReference type="PANTHER" id="PTHR43806:SF11">
    <property type="entry name" value="CEREVISIN-RELATED"/>
    <property type="match status" value="1"/>
</dbReference>
<evidence type="ECO:0000256" key="6">
    <source>
        <dbReference type="RuleBase" id="RU003355"/>
    </source>
</evidence>
<evidence type="ECO:0000256" key="3">
    <source>
        <dbReference type="ARBA" id="ARBA00022801"/>
    </source>
</evidence>
<feature type="region of interest" description="Disordered" evidence="7">
    <location>
        <begin position="555"/>
        <end position="585"/>
    </location>
</feature>
<gene>
    <name evidence="10" type="ORF">HF526_27880</name>
</gene>
<reference evidence="10 11" key="1">
    <citation type="submission" date="2020-04" db="EMBL/GenBank/DDBJ databases">
        <authorList>
            <person name="Klaysubun C."/>
            <person name="Duangmal K."/>
            <person name="Lipun K."/>
        </authorList>
    </citation>
    <scope>NUCLEOTIDE SEQUENCE [LARGE SCALE GENOMIC DNA]</scope>
    <source>
        <strain evidence="10 11">K10HN5</strain>
    </source>
</reference>
<keyword evidence="11" id="KW-1185">Reference proteome</keyword>